<feature type="compositionally biased region" description="Basic residues" evidence="5">
    <location>
        <begin position="191"/>
        <end position="207"/>
    </location>
</feature>
<keyword evidence="3" id="KW-0866">Nonsense-mediated mRNA decay</keyword>
<dbReference type="Pfam" id="PF03467">
    <property type="entry name" value="Smg4_UPF3"/>
    <property type="match status" value="1"/>
</dbReference>
<comment type="similarity">
    <text evidence="2">Belongs to the RENT3 family.</text>
</comment>
<evidence type="ECO:0000256" key="4">
    <source>
        <dbReference type="ARBA" id="ARBA00023242"/>
    </source>
</evidence>
<feature type="compositionally biased region" description="Polar residues" evidence="5">
    <location>
        <begin position="263"/>
        <end position="293"/>
    </location>
</feature>
<feature type="compositionally biased region" description="Polar residues" evidence="5">
    <location>
        <begin position="130"/>
        <end position="144"/>
    </location>
</feature>
<comment type="caution">
    <text evidence="7">The sequence shown here is derived from an EMBL/GenBank/DDBJ whole genome shotgun (WGS) entry which is preliminary data.</text>
</comment>
<comment type="subcellular location">
    <subcellularLocation>
        <location evidence="1">Nucleus</location>
    </subcellularLocation>
</comment>
<dbReference type="Proteomes" id="UP000019149">
    <property type="component" value="Unassembled WGS sequence"/>
</dbReference>
<protein>
    <submittedName>
        <fullName evidence="7">Regulator of nonsense transcripts 3A</fullName>
    </submittedName>
</protein>
<gene>
    <name evidence="7" type="ORF">EGR_02817</name>
</gene>
<dbReference type="InterPro" id="IPR005120">
    <property type="entry name" value="UPF3_dom"/>
</dbReference>
<evidence type="ECO:0000256" key="3">
    <source>
        <dbReference type="ARBA" id="ARBA00023161"/>
    </source>
</evidence>
<dbReference type="InterPro" id="IPR039722">
    <property type="entry name" value="Upf3"/>
</dbReference>
<evidence type="ECO:0000256" key="1">
    <source>
        <dbReference type="ARBA" id="ARBA00004123"/>
    </source>
</evidence>
<evidence type="ECO:0000313" key="7">
    <source>
        <dbReference type="EMBL" id="EUB62364.1"/>
    </source>
</evidence>
<dbReference type="GO" id="GO:0005730">
    <property type="term" value="C:nucleolus"/>
    <property type="evidence" value="ECO:0007669"/>
    <property type="project" value="TreeGrafter"/>
</dbReference>
<feature type="region of interest" description="Disordered" evidence="5">
    <location>
        <begin position="431"/>
        <end position="451"/>
    </location>
</feature>
<evidence type="ECO:0000256" key="2">
    <source>
        <dbReference type="ARBA" id="ARBA00005991"/>
    </source>
</evidence>
<dbReference type="Gene3D" id="3.30.70.330">
    <property type="match status" value="1"/>
</dbReference>
<dbReference type="GO" id="GO:0045727">
    <property type="term" value="P:positive regulation of translation"/>
    <property type="evidence" value="ECO:0007669"/>
    <property type="project" value="TreeGrafter"/>
</dbReference>
<dbReference type="CTD" id="36338532"/>
<feature type="compositionally biased region" description="Low complexity" evidence="5">
    <location>
        <begin position="208"/>
        <end position="217"/>
    </location>
</feature>
<sequence length="559" mass="60907">MRNLPTKIIIRHLPPKLTEEHFKEMCSPIPPYDYFRFCSPDPSLGGESFCRAYINFCDPESVFAFRERFSDYVFVDLEGNEATAIVEYAVFQGTPNTQPLSKVDRRQGTIEEDSTYQKFLANLNAPPPETANNEESSVSKQTAKTPWEATLEALEKREAAASQQMETALTRFLNLRLERCKRNAGDDFKGMSRRGMKASRNARKARQRQAALAVASSTASINSDAALQGADAPQKASENNTLSVGSRGGPEKSTSGRRGPKSNRPNKSAPDSSSFSRLDDPQQSASTTSTNPIPMSGGRGGRRGGRRGGSRPHHNDVPPSYSSRLVISYHCSDVWISLSSVSIANTRLQYPSRHPVTVAVSVVEAEAAPKTVAVASGEGRSDPLPTIHVVEHLLFLRTYVSAVQPCIHLGTIQPASVNLFDIFMQSWKYTGEEGSSNDGNSEKLAPEGSFKQTANLQPMKTTASFPPDRRGRWDDDTRFGGDSKPTLHTSQRVHTLLSSLHAAVAIELSKFARDGGGHGDADGLSRQKNCSSVDVSGEVEEASQVHLIDVSLQVPQTAP</sequence>
<dbReference type="GO" id="GO:0005737">
    <property type="term" value="C:cytoplasm"/>
    <property type="evidence" value="ECO:0007669"/>
    <property type="project" value="TreeGrafter"/>
</dbReference>
<dbReference type="EMBL" id="APAU02000013">
    <property type="protein sequence ID" value="EUB62364.1"/>
    <property type="molecule type" value="Genomic_DNA"/>
</dbReference>
<dbReference type="STRING" id="6210.W6V7C7"/>
<dbReference type="KEGG" id="egl:EGR_02817"/>
<dbReference type="PANTHER" id="PTHR13112:SF0">
    <property type="entry name" value="FI21285P1"/>
    <property type="match status" value="1"/>
</dbReference>
<evidence type="ECO:0000256" key="5">
    <source>
        <dbReference type="SAM" id="MobiDB-lite"/>
    </source>
</evidence>
<dbReference type="PANTHER" id="PTHR13112">
    <property type="entry name" value="UPF3 REGULATOR OF NONSENSE TRANSCRIPTS-LIKE PROTEIN"/>
    <property type="match status" value="1"/>
</dbReference>
<feature type="region of interest" description="Disordered" evidence="5">
    <location>
        <begin position="123"/>
        <end position="144"/>
    </location>
</feature>
<dbReference type="GeneID" id="36338532"/>
<dbReference type="OrthoDB" id="18087at2759"/>
<feature type="domain" description="UPF3" evidence="6">
    <location>
        <begin position="6"/>
        <end position="174"/>
    </location>
</feature>
<accession>W6V7C7</accession>
<dbReference type="InterPro" id="IPR012677">
    <property type="entry name" value="Nucleotide-bd_a/b_plait_sf"/>
</dbReference>
<keyword evidence="4" id="KW-0539">Nucleus</keyword>
<evidence type="ECO:0000313" key="8">
    <source>
        <dbReference type="Proteomes" id="UP000019149"/>
    </source>
</evidence>
<dbReference type="RefSeq" id="XP_024353560.1">
    <property type="nucleotide sequence ID" value="XM_024492066.1"/>
</dbReference>
<proteinExistence type="inferred from homology"/>
<dbReference type="GO" id="GO:0003729">
    <property type="term" value="F:mRNA binding"/>
    <property type="evidence" value="ECO:0007669"/>
    <property type="project" value="TreeGrafter"/>
</dbReference>
<dbReference type="CDD" id="cd12455">
    <property type="entry name" value="RRM_like_Smg4_UPF3"/>
    <property type="match status" value="1"/>
</dbReference>
<dbReference type="SUPFAM" id="SSF54928">
    <property type="entry name" value="RNA-binding domain, RBD"/>
    <property type="match status" value="1"/>
</dbReference>
<dbReference type="GO" id="GO:0000184">
    <property type="term" value="P:nuclear-transcribed mRNA catabolic process, nonsense-mediated decay"/>
    <property type="evidence" value="ECO:0007669"/>
    <property type="project" value="UniProtKB-KW"/>
</dbReference>
<dbReference type="InterPro" id="IPR035979">
    <property type="entry name" value="RBD_domain_sf"/>
</dbReference>
<feature type="compositionally biased region" description="Basic and acidic residues" evidence="5">
    <location>
        <begin position="515"/>
        <end position="525"/>
    </location>
</feature>
<dbReference type="AlphaFoldDB" id="W6V7C7"/>
<organism evidence="7 8">
    <name type="scientific">Echinococcus granulosus</name>
    <name type="common">Hydatid tapeworm</name>
    <dbReference type="NCBI Taxonomy" id="6210"/>
    <lineage>
        <taxon>Eukaryota</taxon>
        <taxon>Metazoa</taxon>
        <taxon>Spiralia</taxon>
        <taxon>Lophotrochozoa</taxon>
        <taxon>Platyhelminthes</taxon>
        <taxon>Cestoda</taxon>
        <taxon>Eucestoda</taxon>
        <taxon>Cyclophyllidea</taxon>
        <taxon>Taeniidae</taxon>
        <taxon>Echinococcus</taxon>
        <taxon>Echinococcus granulosus group</taxon>
    </lineage>
</organism>
<name>W6V7C7_ECHGR</name>
<feature type="compositionally biased region" description="Basic residues" evidence="5">
    <location>
        <begin position="300"/>
        <end position="312"/>
    </location>
</feature>
<feature type="region of interest" description="Disordered" evidence="5">
    <location>
        <begin position="185"/>
        <end position="321"/>
    </location>
</feature>
<reference evidence="7 8" key="1">
    <citation type="journal article" date="2013" name="Nat. Genet.">
        <title>The genome of the hydatid tapeworm Echinococcus granulosus.</title>
        <authorList>
            <person name="Zheng H."/>
            <person name="Zhang W."/>
            <person name="Zhang L."/>
            <person name="Zhang Z."/>
            <person name="Li J."/>
            <person name="Lu G."/>
            <person name="Zhu Y."/>
            <person name="Wang Y."/>
            <person name="Huang Y."/>
            <person name="Liu J."/>
            <person name="Kang H."/>
            <person name="Chen J."/>
            <person name="Wang L."/>
            <person name="Chen A."/>
            <person name="Yu S."/>
            <person name="Gao Z."/>
            <person name="Jin L."/>
            <person name="Gu W."/>
            <person name="Wang Z."/>
            <person name="Zhao L."/>
            <person name="Shi B."/>
            <person name="Wen H."/>
            <person name="Lin R."/>
            <person name="Jones M.K."/>
            <person name="Brejova B."/>
            <person name="Vinar T."/>
            <person name="Zhao G."/>
            <person name="McManus D.P."/>
            <person name="Chen Z."/>
            <person name="Zhou Y."/>
            <person name="Wang S."/>
        </authorList>
    </citation>
    <scope>NUCLEOTIDE SEQUENCE [LARGE SCALE GENOMIC DNA]</scope>
</reference>
<feature type="region of interest" description="Disordered" evidence="5">
    <location>
        <begin position="515"/>
        <end position="537"/>
    </location>
</feature>
<evidence type="ECO:0000259" key="6">
    <source>
        <dbReference type="Pfam" id="PF03467"/>
    </source>
</evidence>
<keyword evidence="8" id="KW-1185">Reference proteome</keyword>